<accession>A0AB35PFX2</accession>
<organism evidence="1 2">
    <name type="scientific">Bacillus thuringiensis</name>
    <dbReference type="NCBI Taxonomy" id="1428"/>
    <lineage>
        <taxon>Bacteria</taxon>
        <taxon>Bacillati</taxon>
        <taxon>Bacillota</taxon>
        <taxon>Bacilli</taxon>
        <taxon>Bacillales</taxon>
        <taxon>Bacillaceae</taxon>
        <taxon>Bacillus</taxon>
        <taxon>Bacillus cereus group</taxon>
    </lineage>
</organism>
<dbReference type="EMBL" id="VKQN01000027">
    <property type="protein sequence ID" value="MDR4178764.1"/>
    <property type="molecule type" value="Genomic_DNA"/>
</dbReference>
<dbReference type="InterPro" id="IPR011964">
    <property type="entry name" value="YVTN_b-propeller_repeat"/>
</dbReference>
<dbReference type="InterPro" id="IPR015943">
    <property type="entry name" value="WD40/YVTN_repeat-like_dom_sf"/>
</dbReference>
<evidence type="ECO:0000313" key="1">
    <source>
        <dbReference type="EMBL" id="MDR4178764.1"/>
    </source>
</evidence>
<proteinExistence type="predicted"/>
<name>A0AB35PFX2_BACTU</name>
<reference evidence="1" key="1">
    <citation type="submission" date="2019-07" db="EMBL/GenBank/DDBJ databases">
        <title>Phylogenomic Reclassification of ATCC Bacillus Strains and Various Taxa within the Genus Bacillus.</title>
        <authorList>
            <person name="Riojas M.A."/>
            <person name="Frank A.M."/>
            <person name="Fenn S.L."/>
            <person name="King S.P."/>
            <person name="Brower S.M."/>
            <person name="Hazbon M.H."/>
        </authorList>
    </citation>
    <scope>NUCLEOTIDE SEQUENCE</scope>
    <source>
        <strain evidence="1">ATCC 35646</strain>
    </source>
</reference>
<dbReference type="Proteomes" id="UP001181533">
    <property type="component" value="Unassembled WGS sequence"/>
</dbReference>
<gene>
    <name evidence="1" type="ORF">FO599_22255</name>
</gene>
<sequence length="53" mass="5871">MYYFANVNSNTVSVINTSSNAVFATISVHTFFQCIVSLVAESIPHTFGRRNIT</sequence>
<evidence type="ECO:0000313" key="2">
    <source>
        <dbReference type="Proteomes" id="UP001181533"/>
    </source>
</evidence>
<dbReference type="Gene3D" id="2.130.10.10">
    <property type="entry name" value="YVTN repeat-like/Quinoprotein amine dehydrogenase"/>
    <property type="match status" value="1"/>
</dbReference>
<dbReference type="AlphaFoldDB" id="A0AB35PFX2"/>
<protein>
    <submittedName>
        <fullName evidence="1">Uncharacterized protein</fullName>
    </submittedName>
</protein>
<comment type="caution">
    <text evidence="1">The sequence shown here is derived from an EMBL/GenBank/DDBJ whole genome shotgun (WGS) entry which is preliminary data.</text>
</comment>
<dbReference type="NCBIfam" id="TIGR02276">
    <property type="entry name" value="beta_rpt_yvtn"/>
    <property type="match status" value="1"/>
</dbReference>